<evidence type="ECO:0000313" key="4">
    <source>
        <dbReference type="EMBL" id="KAB6340173.1"/>
    </source>
</evidence>
<dbReference type="AlphaFoldDB" id="A0A1Y4VDG1"/>
<dbReference type="EMBL" id="WDCP01000012">
    <property type="protein sequence ID" value="KAB6340173.1"/>
    <property type="molecule type" value="Genomic_DNA"/>
</dbReference>
<dbReference type="RefSeq" id="WP_143241903.1">
    <property type="nucleotide sequence ID" value="NZ_JABFCE010000015.1"/>
</dbReference>
<dbReference type="InterPro" id="IPR058592">
    <property type="entry name" value="Gtf3_C"/>
</dbReference>
<protein>
    <submittedName>
        <fullName evidence="4">Glycosyl transferase</fullName>
    </submittedName>
</protein>
<feature type="domain" description="Glucosyltransferase 3-like C-terminal" evidence="3">
    <location>
        <begin position="186"/>
        <end position="349"/>
    </location>
</feature>
<dbReference type="Pfam" id="PF26334">
    <property type="entry name" value="Gtf3_N"/>
    <property type="match status" value="1"/>
</dbReference>
<name>A0A1Y4VDG1_9BACE</name>
<evidence type="ECO:0000313" key="5">
    <source>
        <dbReference type="Proteomes" id="UP000438288"/>
    </source>
</evidence>
<evidence type="ECO:0000259" key="2">
    <source>
        <dbReference type="Pfam" id="PF26334"/>
    </source>
</evidence>
<dbReference type="GO" id="GO:0016740">
    <property type="term" value="F:transferase activity"/>
    <property type="evidence" value="ECO:0007669"/>
    <property type="project" value="UniProtKB-KW"/>
</dbReference>
<organism evidence="4 5">
    <name type="scientific">Bacteroides xylanisolvens</name>
    <dbReference type="NCBI Taxonomy" id="371601"/>
    <lineage>
        <taxon>Bacteria</taxon>
        <taxon>Pseudomonadati</taxon>
        <taxon>Bacteroidota</taxon>
        <taxon>Bacteroidia</taxon>
        <taxon>Bacteroidales</taxon>
        <taxon>Bacteroidaceae</taxon>
        <taxon>Bacteroides</taxon>
    </lineage>
</organism>
<dbReference type="Proteomes" id="UP000438288">
    <property type="component" value="Unassembled WGS sequence"/>
</dbReference>
<evidence type="ECO:0000259" key="3">
    <source>
        <dbReference type="Pfam" id="PF26337"/>
    </source>
</evidence>
<gene>
    <name evidence="4" type="ORF">GAZ43_08250</name>
</gene>
<accession>A0A1Y4VDG1</accession>
<comment type="caution">
    <text evidence="4">The sequence shown here is derived from an EMBL/GenBank/DDBJ whole genome shotgun (WGS) entry which is preliminary data.</text>
</comment>
<reference evidence="4 5" key="1">
    <citation type="journal article" date="2019" name="Nat. Med.">
        <title>A library of human gut bacterial isolates paired with longitudinal multiomics data enables mechanistic microbiome research.</title>
        <authorList>
            <person name="Poyet M."/>
            <person name="Groussin M."/>
            <person name="Gibbons S.M."/>
            <person name="Avila-Pacheco J."/>
            <person name="Jiang X."/>
            <person name="Kearney S.M."/>
            <person name="Perrotta A.R."/>
            <person name="Berdy B."/>
            <person name="Zhao S."/>
            <person name="Lieberman T.D."/>
            <person name="Swanson P.K."/>
            <person name="Smith M."/>
            <person name="Roesemann S."/>
            <person name="Alexander J.E."/>
            <person name="Rich S.A."/>
            <person name="Livny J."/>
            <person name="Vlamakis H."/>
            <person name="Clish C."/>
            <person name="Bullock K."/>
            <person name="Deik A."/>
            <person name="Scott J."/>
            <person name="Pierce K.A."/>
            <person name="Xavier R.J."/>
            <person name="Alm E.J."/>
        </authorList>
    </citation>
    <scope>NUCLEOTIDE SEQUENCE [LARGE SCALE GENOMIC DNA]</scope>
    <source>
        <strain evidence="4 5">BIOML-A16</strain>
    </source>
</reference>
<dbReference type="Gene3D" id="3.40.50.2000">
    <property type="entry name" value="Glycogen Phosphorylase B"/>
    <property type="match status" value="2"/>
</dbReference>
<evidence type="ECO:0000256" key="1">
    <source>
        <dbReference type="ARBA" id="ARBA00022679"/>
    </source>
</evidence>
<feature type="domain" description="Glucosyltransferase 3-like N-terminal" evidence="2">
    <location>
        <begin position="80"/>
        <end position="165"/>
    </location>
</feature>
<keyword evidence="1 4" id="KW-0808">Transferase</keyword>
<proteinExistence type="predicted"/>
<dbReference type="InterPro" id="IPR058591">
    <property type="entry name" value="Gtf3_N"/>
</dbReference>
<sequence>MTKTYLFDFLEYSRCSTTYDASTKPREDSVQSFGESGVVCLSPKYISFSGSRNNLVSSLKHLWNNALLKLQFAMGRFAVKESIVFMQYPQYSLKPENFEFVTKYFKQRGNKVIFFVHDLNALRYKEKSYGDSLLFQLADMCILHSQKMVEECKKYGYEGPAIVLEFFDYLSDYEIPCQTDLRKVKLIFAGNLNKSIFLADFCKEDIFDEMFQMYLYGGSCDFVLSHHIIYKGRFSPSSINEIEGNWGLVWDGESVNTCNGIMGEYQMINAPFKFSLYLAANRPVIVWSKSAMAEYVRKYHLGICVDSLKDIPVTVAALTNDELLTIVTSVKEVSKQVRTGVKLKNAICNAIELCVNG</sequence>
<dbReference type="Pfam" id="PF26337">
    <property type="entry name" value="Gtf3_C"/>
    <property type="match status" value="1"/>
</dbReference>